<keyword evidence="6" id="KW-1185">Reference proteome</keyword>
<accession>A0ABZ0IBV1</accession>
<dbReference type="PANTHER" id="PTHR33204:SF18">
    <property type="entry name" value="TRANSCRIPTIONAL REGULATORY PROTEIN"/>
    <property type="match status" value="1"/>
</dbReference>
<dbReference type="EMBL" id="CP136865">
    <property type="protein sequence ID" value="WOJ96999.1"/>
    <property type="molecule type" value="Genomic_DNA"/>
</dbReference>
<dbReference type="InterPro" id="IPR036390">
    <property type="entry name" value="WH_DNA-bd_sf"/>
</dbReference>
<organism evidence="5 6">
    <name type="scientific">Congregibacter brevis</name>
    <dbReference type="NCBI Taxonomy" id="3081201"/>
    <lineage>
        <taxon>Bacteria</taxon>
        <taxon>Pseudomonadati</taxon>
        <taxon>Pseudomonadota</taxon>
        <taxon>Gammaproteobacteria</taxon>
        <taxon>Cellvibrionales</taxon>
        <taxon>Halieaceae</taxon>
        <taxon>Congregibacter</taxon>
    </lineage>
</organism>
<keyword evidence="1" id="KW-0805">Transcription regulation</keyword>
<evidence type="ECO:0000256" key="3">
    <source>
        <dbReference type="ARBA" id="ARBA00023163"/>
    </source>
</evidence>
<dbReference type="InterPro" id="IPR002577">
    <property type="entry name" value="HTH_HxlR"/>
</dbReference>
<feature type="domain" description="HTH hxlR-type" evidence="4">
    <location>
        <begin position="9"/>
        <end position="106"/>
    </location>
</feature>
<keyword evidence="2" id="KW-0238">DNA-binding</keyword>
<evidence type="ECO:0000313" key="6">
    <source>
        <dbReference type="Proteomes" id="UP001626549"/>
    </source>
</evidence>
<dbReference type="PANTHER" id="PTHR33204">
    <property type="entry name" value="TRANSCRIPTIONAL REGULATOR, MARR FAMILY"/>
    <property type="match status" value="1"/>
</dbReference>
<dbReference type="Gene3D" id="1.10.10.10">
    <property type="entry name" value="Winged helix-like DNA-binding domain superfamily/Winged helix DNA-binding domain"/>
    <property type="match status" value="1"/>
</dbReference>
<dbReference type="RefSeq" id="WP_407327685.1">
    <property type="nucleotide sequence ID" value="NZ_CP136865.1"/>
</dbReference>
<dbReference type="InterPro" id="IPR036388">
    <property type="entry name" value="WH-like_DNA-bd_sf"/>
</dbReference>
<evidence type="ECO:0000256" key="1">
    <source>
        <dbReference type="ARBA" id="ARBA00023015"/>
    </source>
</evidence>
<gene>
    <name evidence="5" type="ORF">R0137_00155</name>
</gene>
<name>A0ABZ0IBV1_9GAMM</name>
<dbReference type="Proteomes" id="UP001626549">
    <property type="component" value="Chromosome"/>
</dbReference>
<keyword evidence="3" id="KW-0804">Transcription</keyword>
<proteinExistence type="predicted"/>
<dbReference type="SUPFAM" id="SSF46785">
    <property type="entry name" value="Winged helix' DNA-binding domain"/>
    <property type="match status" value="1"/>
</dbReference>
<sequence length="164" mass="18088">MAKKHRQTCPIASFLNVFGDAWTLLVVREAFYGATRFGEFRNNTGAAKNILSDRLAMLVDEGILTTVDVGEQGTRYEYRLTERGESLMPVFVAMTQWGNEQIYGARSEPVDFYEKASGKKLLKLQPRDRQGNALANGDIAVKAGPGASAATIKRISLIPDNECL</sequence>
<evidence type="ECO:0000256" key="2">
    <source>
        <dbReference type="ARBA" id="ARBA00023125"/>
    </source>
</evidence>
<evidence type="ECO:0000313" key="5">
    <source>
        <dbReference type="EMBL" id="WOJ96999.1"/>
    </source>
</evidence>
<dbReference type="Pfam" id="PF01638">
    <property type="entry name" value="HxlR"/>
    <property type="match status" value="1"/>
</dbReference>
<dbReference type="PROSITE" id="PS51118">
    <property type="entry name" value="HTH_HXLR"/>
    <property type="match status" value="1"/>
</dbReference>
<evidence type="ECO:0000259" key="4">
    <source>
        <dbReference type="PROSITE" id="PS51118"/>
    </source>
</evidence>
<protein>
    <submittedName>
        <fullName evidence="5">Helix-turn-helix domain-containing protein</fullName>
    </submittedName>
</protein>
<reference evidence="5 6" key="1">
    <citation type="submission" date="2023-10" db="EMBL/GenBank/DDBJ databases">
        <title>Two novel species belonging to the OM43/NOR5 clade.</title>
        <authorList>
            <person name="Park M."/>
        </authorList>
    </citation>
    <scope>NUCLEOTIDE SEQUENCE [LARGE SCALE GENOMIC DNA]</scope>
    <source>
        <strain evidence="5 6">IMCC45268</strain>
    </source>
</reference>